<evidence type="ECO:0000256" key="1">
    <source>
        <dbReference type="ARBA" id="ARBA00022723"/>
    </source>
</evidence>
<feature type="domain" description="3CxxC-type" evidence="4">
    <location>
        <begin position="60"/>
        <end position="145"/>
    </location>
</feature>
<name>A0AAD4ESE0_9PEZI</name>
<evidence type="ECO:0000256" key="3">
    <source>
        <dbReference type="ARBA" id="ARBA00022833"/>
    </source>
</evidence>
<sequence>MPSAKKPYKPKKRRADFGTAMFPNLHKDVENALSEESISPPWSFNHAGGDAEAIQTYGTNIMGRFECRNNECQSGGWGSKKIAIEIRRYRDNGYNALVFKQRCKTCKRLGVMRIDENSYVERVTYRLKKCYIPAISIPHTPFRLLFLQDTHKFLTSTNIIRTPTQKSSVGTSSSIKPGLLPPAVIES</sequence>
<dbReference type="EMBL" id="JAHCVI010000004">
    <property type="protein sequence ID" value="KAG7286737.1"/>
    <property type="molecule type" value="Genomic_DNA"/>
</dbReference>
<evidence type="ECO:0000313" key="5">
    <source>
        <dbReference type="EMBL" id="KAG7286737.1"/>
    </source>
</evidence>
<dbReference type="SMART" id="SM01328">
    <property type="entry name" value="zf-3CxxC"/>
    <property type="match status" value="1"/>
</dbReference>
<dbReference type="GO" id="GO:0008270">
    <property type="term" value="F:zinc ion binding"/>
    <property type="evidence" value="ECO:0007669"/>
    <property type="project" value="UniProtKB-KW"/>
</dbReference>
<dbReference type="Pfam" id="PF13695">
    <property type="entry name" value="Zn_ribbon_3CxxC"/>
    <property type="match status" value="1"/>
</dbReference>
<keyword evidence="2" id="KW-0863">Zinc-finger</keyword>
<reference evidence="5" key="1">
    <citation type="submission" date="2023-02" db="EMBL/GenBank/DDBJ databases">
        <authorList>
            <person name="Palmer J.M."/>
        </authorList>
    </citation>
    <scope>NUCLEOTIDE SEQUENCE</scope>
    <source>
        <strain evidence="5">FW57</strain>
    </source>
</reference>
<gene>
    <name evidence="5" type="ORF">NEMBOFW57_009051</name>
</gene>
<keyword evidence="3" id="KW-0862">Zinc</keyword>
<dbReference type="Proteomes" id="UP001197093">
    <property type="component" value="Unassembled WGS sequence"/>
</dbReference>
<evidence type="ECO:0000313" key="6">
    <source>
        <dbReference type="Proteomes" id="UP001197093"/>
    </source>
</evidence>
<organism evidence="5 6">
    <name type="scientific">Staphylotrichum longicolle</name>
    <dbReference type="NCBI Taxonomy" id="669026"/>
    <lineage>
        <taxon>Eukaryota</taxon>
        <taxon>Fungi</taxon>
        <taxon>Dikarya</taxon>
        <taxon>Ascomycota</taxon>
        <taxon>Pezizomycotina</taxon>
        <taxon>Sordariomycetes</taxon>
        <taxon>Sordariomycetidae</taxon>
        <taxon>Sordariales</taxon>
        <taxon>Chaetomiaceae</taxon>
        <taxon>Staphylotrichum</taxon>
    </lineage>
</organism>
<accession>A0AAD4ESE0</accession>
<keyword evidence="6" id="KW-1185">Reference proteome</keyword>
<keyword evidence="1" id="KW-0479">Metal-binding</keyword>
<dbReference type="InterPro" id="IPR027377">
    <property type="entry name" value="ZAR1/RTP1-5-like_Znf-3CxxC"/>
</dbReference>
<protein>
    <recommendedName>
        <fullName evidence="4">3CxxC-type domain-containing protein</fullName>
    </recommendedName>
</protein>
<proteinExistence type="predicted"/>
<evidence type="ECO:0000259" key="4">
    <source>
        <dbReference type="SMART" id="SM01328"/>
    </source>
</evidence>
<evidence type="ECO:0000256" key="2">
    <source>
        <dbReference type="ARBA" id="ARBA00022771"/>
    </source>
</evidence>
<dbReference type="AlphaFoldDB" id="A0AAD4ESE0"/>
<comment type="caution">
    <text evidence="5">The sequence shown here is derived from an EMBL/GenBank/DDBJ whole genome shotgun (WGS) entry which is preliminary data.</text>
</comment>